<dbReference type="GO" id="GO:0031681">
    <property type="term" value="F:G-protein beta-subunit binding"/>
    <property type="evidence" value="ECO:0007669"/>
    <property type="project" value="InterPro"/>
</dbReference>
<evidence type="ECO:0000256" key="1">
    <source>
        <dbReference type="ARBA" id="ARBA00004342"/>
    </source>
</evidence>
<dbReference type="SMART" id="SM01224">
    <property type="entry name" value="G_gamma"/>
    <property type="match status" value="1"/>
</dbReference>
<dbReference type="OrthoDB" id="6264244at2759"/>
<dbReference type="CDD" id="cd00068">
    <property type="entry name" value="GGL"/>
    <property type="match status" value="1"/>
</dbReference>
<dbReference type="EMBL" id="QUSF01000256">
    <property type="protein sequence ID" value="RLV85284.1"/>
    <property type="molecule type" value="Genomic_DNA"/>
</dbReference>
<keyword evidence="12" id="KW-1185">Reference proteome</keyword>
<dbReference type="GO" id="GO:0005834">
    <property type="term" value="C:heterotrimeric G-protein complex"/>
    <property type="evidence" value="ECO:0007669"/>
    <property type="project" value="InterPro"/>
</dbReference>
<gene>
    <name evidence="11" type="ORF">DV515_00016108</name>
</gene>
<organism evidence="11 12">
    <name type="scientific">Chloebia gouldiae</name>
    <name type="common">Gouldian finch</name>
    <name type="synonym">Erythrura gouldiae</name>
    <dbReference type="NCBI Taxonomy" id="44316"/>
    <lineage>
        <taxon>Eukaryota</taxon>
        <taxon>Metazoa</taxon>
        <taxon>Chordata</taxon>
        <taxon>Craniata</taxon>
        <taxon>Vertebrata</taxon>
        <taxon>Euteleostomi</taxon>
        <taxon>Archelosauria</taxon>
        <taxon>Archosauria</taxon>
        <taxon>Dinosauria</taxon>
        <taxon>Saurischia</taxon>
        <taxon>Theropoda</taxon>
        <taxon>Coelurosauria</taxon>
        <taxon>Aves</taxon>
        <taxon>Neognathae</taxon>
        <taxon>Neoaves</taxon>
        <taxon>Telluraves</taxon>
        <taxon>Australaves</taxon>
        <taxon>Passeriformes</taxon>
        <taxon>Passeroidea</taxon>
        <taxon>Passeridae</taxon>
        <taxon>Chloebia</taxon>
    </lineage>
</organism>
<evidence type="ECO:0000256" key="4">
    <source>
        <dbReference type="ARBA" id="ARBA00022481"/>
    </source>
</evidence>
<sequence length="284" mass="30645">MELREQWDGLLVPLRKSTPELQHTGPGLRRIPAFPAGMAIKRSRADWGVACLGGRGLARWAWPPPRCGRPWRARERRSDHYTDKIKASWTGSKSAYVVCSGCLCATAGQGAVLPSGITTPCLPKQNLPAPCSTTPTKMSGKTATTTNNIAQARRTVQQLRIEASIERIKVSKASADLMLYCEEHAKKDPLLMGIPASENPFKDKKTCILGSSSCPAPPAPLGRAKHRHSPRPFPELPKAFLLVPVPPRSFLTPSLPVLAKGMGSRVSARGVLVAFANSSTTKVA</sequence>
<name>A0A3L8RT85_CHLGU</name>
<dbReference type="PANTHER" id="PTHR13809">
    <property type="entry name" value="GUANINE NUCLEOTIDE-BINDING PROTEIN GAMMA SUBUNIT"/>
    <property type="match status" value="1"/>
</dbReference>
<comment type="subcellular location">
    <subcellularLocation>
        <location evidence="1 9">Cell membrane</location>
        <topology evidence="1 9">Lipid-anchor</topology>
        <orientation evidence="1 9">Cytoplasmic side</orientation>
    </subcellularLocation>
</comment>
<accession>A0A3L8RT85</accession>
<dbReference type="PROSITE" id="PS50058">
    <property type="entry name" value="G_PROTEIN_GAMMA"/>
    <property type="match status" value="1"/>
</dbReference>
<dbReference type="SMART" id="SM00224">
    <property type="entry name" value="GGL"/>
    <property type="match status" value="1"/>
</dbReference>
<evidence type="ECO:0000259" key="10">
    <source>
        <dbReference type="PROSITE" id="PS50058"/>
    </source>
</evidence>
<protein>
    <recommendedName>
        <fullName evidence="9">Guanine nucleotide-binding protein subunit gamma</fullName>
    </recommendedName>
</protein>
<evidence type="ECO:0000256" key="8">
    <source>
        <dbReference type="ARBA" id="ARBA00023289"/>
    </source>
</evidence>
<dbReference type="AlphaFoldDB" id="A0A3L8RT85"/>
<evidence type="ECO:0000256" key="2">
    <source>
        <dbReference type="ARBA" id="ARBA00007431"/>
    </source>
</evidence>
<evidence type="ECO:0000256" key="7">
    <source>
        <dbReference type="ARBA" id="ARBA00023288"/>
    </source>
</evidence>
<keyword evidence="5 9" id="KW-0472">Membrane</keyword>
<evidence type="ECO:0000313" key="12">
    <source>
        <dbReference type="Proteomes" id="UP000276834"/>
    </source>
</evidence>
<dbReference type="InterPro" id="IPR036284">
    <property type="entry name" value="GGL_sf"/>
</dbReference>
<evidence type="ECO:0000313" key="11">
    <source>
        <dbReference type="EMBL" id="RLV85284.1"/>
    </source>
</evidence>
<dbReference type="GO" id="GO:0007186">
    <property type="term" value="P:G protein-coupled receptor signaling pathway"/>
    <property type="evidence" value="ECO:0007669"/>
    <property type="project" value="InterPro"/>
</dbReference>
<evidence type="ECO:0000256" key="5">
    <source>
        <dbReference type="ARBA" id="ARBA00023136"/>
    </source>
</evidence>
<proteinExistence type="inferred from homology"/>
<keyword evidence="4" id="KW-0488">Methylation</keyword>
<reference evidence="11 12" key="1">
    <citation type="journal article" date="2018" name="Proc. R. Soc. B">
        <title>A non-coding region near Follistatin controls head colour polymorphism in the Gouldian finch.</title>
        <authorList>
            <person name="Toomey M.B."/>
            <person name="Marques C.I."/>
            <person name="Andrade P."/>
            <person name="Araujo P.M."/>
            <person name="Sabatino S."/>
            <person name="Gazda M.A."/>
            <person name="Afonso S."/>
            <person name="Lopes R.J."/>
            <person name="Corbo J.C."/>
            <person name="Carneiro M."/>
        </authorList>
    </citation>
    <scope>NUCLEOTIDE SEQUENCE [LARGE SCALE GENOMIC DNA]</scope>
    <source>
        <strain evidence="11">Red01</strain>
        <tissue evidence="11">Muscle</tissue>
    </source>
</reference>
<keyword evidence="7 9" id="KW-0449">Lipoprotein</keyword>
<dbReference type="InterPro" id="IPR015898">
    <property type="entry name" value="G-protein_gamma-like_dom"/>
</dbReference>
<evidence type="ECO:0000256" key="9">
    <source>
        <dbReference type="RuleBase" id="RU004973"/>
    </source>
</evidence>
<dbReference type="PRINTS" id="PR00321">
    <property type="entry name" value="GPROTEING"/>
</dbReference>
<evidence type="ECO:0000256" key="3">
    <source>
        <dbReference type="ARBA" id="ARBA00022475"/>
    </source>
</evidence>
<keyword evidence="6 9" id="KW-0807">Transducer</keyword>
<feature type="domain" description="G protein gamma" evidence="10">
    <location>
        <begin position="145"/>
        <end position="210"/>
    </location>
</feature>
<dbReference type="STRING" id="44316.ENSEGOP00005017731"/>
<dbReference type="Gene3D" id="4.10.260.10">
    <property type="entry name" value="Transducin (heterotrimeric G protein), gamma chain"/>
    <property type="match status" value="1"/>
</dbReference>
<dbReference type="Pfam" id="PF00631">
    <property type="entry name" value="G-gamma"/>
    <property type="match status" value="1"/>
</dbReference>
<dbReference type="Proteomes" id="UP000276834">
    <property type="component" value="Unassembled WGS sequence"/>
</dbReference>
<comment type="caution">
    <text evidence="11">The sequence shown here is derived from an EMBL/GenBank/DDBJ whole genome shotgun (WGS) entry which is preliminary data.</text>
</comment>
<dbReference type="FunFam" id="4.10.260.10:FF:000001">
    <property type="entry name" value="Guanine nucleotide-binding protein subunit gamma"/>
    <property type="match status" value="1"/>
</dbReference>
<keyword evidence="3 9" id="KW-1003">Cell membrane</keyword>
<comment type="similarity">
    <text evidence="2 9">Belongs to the G protein gamma family.</text>
</comment>
<dbReference type="SUPFAM" id="SSF48670">
    <property type="entry name" value="Transducin (heterotrimeric G protein), gamma chain"/>
    <property type="match status" value="1"/>
</dbReference>
<dbReference type="InterPro" id="IPR001770">
    <property type="entry name" value="G-protein_gamma"/>
</dbReference>
<comment type="subunit">
    <text evidence="9">G proteins are composed of 3 units; alpha, beta and gamma.</text>
</comment>
<evidence type="ECO:0000256" key="6">
    <source>
        <dbReference type="ARBA" id="ARBA00023224"/>
    </source>
</evidence>
<keyword evidence="8" id="KW-0636">Prenylation</keyword>
<comment type="function">
    <text evidence="9">Guanine nucleotide-binding proteins (G proteins) are involved as a modulator or transducer in various transmembrane signaling systems. The beta and gamma chains are required for the GTPase activity, for replacement of GDP by GTP, and for G protein-effector interaction.</text>
</comment>